<dbReference type="AlphaFoldDB" id="A0AB73BW01"/>
<name>A0AB73BW01_9FUSO</name>
<reference evidence="1 2" key="1">
    <citation type="submission" date="2014-01" db="EMBL/GenBank/DDBJ databases">
        <title>Comparative genomics of Fusobacterium necrophorum wild isolates.</title>
        <authorList>
            <person name="Kittichotirat W."/>
            <person name="Bumgarner R.E."/>
            <person name="Lawrence P."/>
        </authorList>
    </citation>
    <scope>NUCLEOTIDE SEQUENCE [LARGE SCALE GENOMIC DNA]</scope>
    <source>
        <strain evidence="1 2">BL</strain>
    </source>
</reference>
<sequence>MMASKKGKRSRKNSGVAVYFSRNLEKKYYLENKKSHELKVWLFLF</sequence>
<evidence type="ECO:0000313" key="2">
    <source>
        <dbReference type="Proteomes" id="UP000027473"/>
    </source>
</evidence>
<gene>
    <name evidence="1" type="ORF">FUSO3_08720</name>
</gene>
<dbReference type="Proteomes" id="UP000027473">
    <property type="component" value="Unassembled WGS sequence"/>
</dbReference>
<dbReference type="EMBL" id="JAAC01000142">
    <property type="protein sequence ID" value="KDE62209.1"/>
    <property type="molecule type" value="Genomic_DNA"/>
</dbReference>
<accession>A0AB73BW01</accession>
<organism evidence="1 2">
    <name type="scientific">Fusobacterium necrophorum BL</name>
    <dbReference type="NCBI Taxonomy" id="1441732"/>
    <lineage>
        <taxon>Bacteria</taxon>
        <taxon>Fusobacteriati</taxon>
        <taxon>Fusobacteriota</taxon>
        <taxon>Fusobacteriia</taxon>
        <taxon>Fusobacteriales</taxon>
        <taxon>Fusobacteriaceae</taxon>
        <taxon>Fusobacterium</taxon>
    </lineage>
</organism>
<protein>
    <submittedName>
        <fullName evidence="1">Uncharacterized protein</fullName>
    </submittedName>
</protein>
<comment type="caution">
    <text evidence="1">The sequence shown here is derived from an EMBL/GenBank/DDBJ whole genome shotgun (WGS) entry which is preliminary data.</text>
</comment>
<proteinExistence type="predicted"/>
<evidence type="ECO:0000313" key="1">
    <source>
        <dbReference type="EMBL" id="KDE62209.1"/>
    </source>
</evidence>